<keyword evidence="3" id="KW-1185">Reference proteome</keyword>
<name>A0AAD5PGX5_9FUNG</name>
<reference evidence="2" key="1">
    <citation type="journal article" date="2022" name="IScience">
        <title>Evolution of zygomycete secretomes and the origins of terrestrial fungal ecologies.</title>
        <authorList>
            <person name="Chang Y."/>
            <person name="Wang Y."/>
            <person name="Mondo S."/>
            <person name="Ahrendt S."/>
            <person name="Andreopoulos W."/>
            <person name="Barry K."/>
            <person name="Beard J."/>
            <person name="Benny G.L."/>
            <person name="Blankenship S."/>
            <person name="Bonito G."/>
            <person name="Cuomo C."/>
            <person name="Desiro A."/>
            <person name="Gervers K.A."/>
            <person name="Hundley H."/>
            <person name="Kuo A."/>
            <person name="LaButti K."/>
            <person name="Lang B.F."/>
            <person name="Lipzen A."/>
            <person name="O'Donnell K."/>
            <person name="Pangilinan J."/>
            <person name="Reynolds N."/>
            <person name="Sandor L."/>
            <person name="Smith M.E."/>
            <person name="Tsang A."/>
            <person name="Grigoriev I.V."/>
            <person name="Stajich J.E."/>
            <person name="Spatafora J.W."/>
        </authorList>
    </citation>
    <scope>NUCLEOTIDE SEQUENCE</scope>
    <source>
        <strain evidence="2">RSA 2281</strain>
    </source>
</reference>
<dbReference type="EMBL" id="JAIXMP010000007">
    <property type="protein sequence ID" value="KAI9270570.1"/>
    <property type="molecule type" value="Genomic_DNA"/>
</dbReference>
<evidence type="ECO:0000256" key="1">
    <source>
        <dbReference type="SAM" id="Phobius"/>
    </source>
</evidence>
<keyword evidence="1" id="KW-0812">Transmembrane</keyword>
<evidence type="ECO:0000313" key="3">
    <source>
        <dbReference type="Proteomes" id="UP001209540"/>
    </source>
</evidence>
<reference evidence="2" key="2">
    <citation type="submission" date="2023-02" db="EMBL/GenBank/DDBJ databases">
        <authorList>
            <consortium name="DOE Joint Genome Institute"/>
            <person name="Mondo S.J."/>
            <person name="Chang Y."/>
            <person name="Wang Y."/>
            <person name="Ahrendt S."/>
            <person name="Andreopoulos W."/>
            <person name="Barry K."/>
            <person name="Beard J."/>
            <person name="Benny G.L."/>
            <person name="Blankenship S."/>
            <person name="Bonito G."/>
            <person name="Cuomo C."/>
            <person name="Desiro A."/>
            <person name="Gervers K.A."/>
            <person name="Hundley H."/>
            <person name="Kuo A."/>
            <person name="LaButti K."/>
            <person name="Lang B.F."/>
            <person name="Lipzen A."/>
            <person name="O'Donnell K."/>
            <person name="Pangilinan J."/>
            <person name="Reynolds N."/>
            <person name="Sandor L."/>
            <person name="Smith M.W."/>
            <person name="Tsang A."/>
            <person name="Grigoriev I.V."/>
            <person name="Stajich J.E."/>
            <person name="Spatafora J.W."/>
        </authorList>
    </citation>
    <scope>NUCLEOTIDE SEQUENCE</scope>
    <source>
        <strain evidence="2">RSA 2281</strain>
    </source>
</reference>
<organism evidence="2 3">
    <name type="scientific">Phascolomyces articulosus</name>
    <dbReference type="NCBI Taxonomy" id="60185"/>
    <lineage>
        <taxon>Eukaryota</taxon>
        <taxon>Fungi</taxon>
        <taxon>Fungi incertae sedis</taxon>
        <taxon>Mucoromycota</taxon>
        <taxon>Mucoromycotina</taxon>
        <taxon>Mucoromycetes</taxon>
        <taxon>Mucorales</taxon>
        <taxon>Lichtheimiaceae</taxon>
        <taxon>Phascolomyces</taxon>
    </lineage>
</organism>
<proteinExistence type="predicted"/>
<feature type="transmembrane region" description="Helical" evidence="1">
    <location>
        <begin position="21"/>
        <end position="42"/>
    </location>
</feature>
<evidence type="ECO:0000313" key="2">
    <source>
        <dbReference type="EMBL" id="KAI9270570.1"/>
    </source>
</evidence>
<protein>
    <submittedName>
        <fullName evidence="2">Uncharacterized protein</fullName>
    </submittedName>
</protein>
<gene>
    <name evidence="2" type="ORF">BDA99DRAFT_534680</name>
</gene>
<keyword evidence="1" id="KW-0472">Membrane</keyword>
<accession>A0AAD5PGX5</accession>
<keyword evidence="1" id="KW-1133">Transmembrane helix</keyword>
<dbReference type="AlphaFoldDB" id="A0AAD5PGX5"/>
<sequence length="101" mass="11839">MYRKTIFTETNIILNKINKNLLVLLIAYYSSCVRNGALTTKLQGRWFQDLFLKIEEVQVKEVLYLSTYGLLLLIKILLKREKSGLSNEIQLIFVVLIFKKL</sequence>
<comment type="caution">
    <text evidence="2">The sequence shown here is derived from an EMBL/GenBank/DDBJ whole genome shotgun (WGS) entry which is preliminary data.</text>
</comment>
<dbReference type="Proteomes" id="UP001209540">
    <property type="component" value="Unassembled WGS sequence"/>
</dbReference>